<name>A0A918E8M0_9ACTN</name>
<evidence type="ECO:0000313" key="2">
    <source>
        <dbReference type="EMBL" id="GGP12398.1"/>
    </source>
</evidence>
<feature type="compositionally biased region" description="Low complexity" evidence="1">
    <location>
        <begin position="73"/>
        <end position="86"/>
    </location>
</feature>
<dbReference type="RefSeq" id="WP_189142101.1">
    <property type="nucleotide sequence ID" value="NZ_BMNK01000012.1"/>
</dbReference>
<gene>
    <name evidence="2" type="ORF">GCM10012278_60030</name>
</gene>
<accession>A0A918E8M0</accession>
<proteinExistence type="predicted"/>
<feature type="region of interest" description="Disordered" evidence="1">
    <location>
        <begin position="66"/>
        <end position="104"/>
    </location>
</feature>
<sequence>MGASKQMAFALACTVVASALIPGLAGYVLARLEAIESAERSLRALEARLEAREARGVRTVSLPIRCLRPPGAPKQLQRQPPAAALQPDERRTARPAERAPGRPE</sequence>
<dbReference type="EMBL" id="BMNK01000012">
    <property type="protein sequence ID" value="GGP12398.1"/>
    <property type="molecule type" value="Genomic_DNA"/>
</dbReference>
<reference evidence="2" key="2">
    <citation type="submission" date="2020-09" db="EMBL/GenBank/DDBJ databases">
        <authorList>
            <person name="Sun Q."/>
            <person name="Zhou Y."/>
        </authorList>
    </citation>
    <scope>NUCLEOTIDE SEQUENCE</scope>
    <source>
        <strain evidence="2">CGMCC 4.7430</strain>
    </source>
</reference>
<evidence type="ECO:0000256" key="1">
    <source>
        <dbReference type="SAM" id="MobiDB-lite"/>
    </source>
</evidence>
<dbReference type="Proteomes" id="UP000660745">
    <property type="component" value="Unassembled WGS sequence"/>
</dbReference>
<dbReference type="AlphaFoldDB" id="A0A918E8M0"/>
<keyword evidence="3" id="KW-1185">Reference proteome</keyword>
<protein>
    <submittedName>
        <fullName evidence="2">Uncharacterized protein</fullName>
    </submittedName>
</protein>
<organism evidence="2 3">
    <name type="scientific">Nonomuraea glycinis</name>
    <dbReference type="NCBI Taxonomy" id="2047744"/>
    <lineage>
        <taxon>Bacteria</taxon>
        <taxon>Bacillati</taxon>
        <taxon>Actinomycetota</taxon>
        <taxon>Actinomycetes</taxon>
        <taxon>Streptosporangiales</taxon>
        <taxon>Streptosporangiaceae</taxon>
        <taxon>Nonomuraea</taxon>
    </lineage>
</organism>
<comment type="caution">
    <text evidence="2">The sequence shown here is derived from an EMBL/GenBank/DDBJ whole genome shotgun (WGS) entry which is preliminary data.</text>
</comment>
<feature type="compositionally biased region" description="Basic and acidic residues" evidence="1">
    <location>
        <begin position="87"/>
        <end position="104"/>
    </location>
</feature>
<evidence type="ECO:0000313" key="3">
    <source>
        <dbReference type="Proteomes" id="UP000660745"/>
    </source>
</evidence>
<reference evidence="2" key="1">
    <citation type="journal article" date="2014" name="Int. J. Syst. Evol. Microbiol.">
        <title>Complete genome sequence of Corynebacterium casei LMG S-19264T (=DSM 44701T), isolated from a smear-ripened cheese.</title>
        <authorList>
            <consortium name="US DOE Joint Genome Institute (JGI-PGF)"/>
            <person name="Walter F."/>
            <person name="Albersmeier A."/>
            <person name="Kalinowski J."/>
            <person name="Ruckert C."/>
        </authorList>
    </citation>
    <scope>NUCLEOTIDE SEQUENCE</scope>
    <source>
        <strain evidence="2">CGMCC 4.7430</strain>
    </source>
</reference>